<organism evidence="4 5">
    <name type="scientific">Sitophilus oryzae</name>
    <name type="common">Rice weevil</name>
    <name type="synonym">Curculio oryzae</name>
    <dbReference type="NCBI Taxonomy" id="7048"/>
    <lineage>
        <taxon>Eukaryota</taxon>
        <taxon>Metazoa</taxon>
        <taxon>Ecdysozoa</taxon>
        <taxon>Arthropoda</taxon>
        <taxon>Hexapoda</taxon>
        <taxon>Insecta</taxon>
        <taxon>Pterygota</taxon>
        <taxon>Neoptera</taxon>
        <taxon>Endopterygota</taxon>
        <taxon>Coleoptera</taxon>
        <taxon>Polyphaga</taxon>
        <taxon>Cucujiformia</taxon>
        <taxon>Curculionidae</taxon>
        <taxon>Dryophthorinae</taxon>
        <taxon>Sitophilus</taxon>
    </lineage>
</organism>
<keyword evidence="3" id="KW-0732">Signal</keyword>
<sequence>MIVLNGVLLFLIFCTTVNAYQVNLTCDSPIVWGAPSNCSVTVYNDDNVPDDGKFGYNWVNDFIPHDSREVNTGPSTDSWLVTYNTSINLPGLYVTRLDVCVWEFLGIYCKPLGSVGITIKITDTLNGKLISSQSDKERDKFISSEDPLQSSVELKESDKNFLSKAPTVLSYWFVDCIYYGITSDLQFDYNFTKPDEQHVIEALVVADFTPLPPPTTTTTTQKPTTSPNVTTTTSTTTTHKPKPTNGTTIIPKTSVKSTVRHKREILTSPAPTLVGTNNSSTIRIWQNGTLVPYNGTFPYVCNSTFVVTDHKKVYGYFSKTVTTKAPITKVNVSGTNWLKHEQLLNLNVKCSGSGQLKYCLKFIPGIYNVTGNETCETYDDLNECNFNIERYFHGAEKHTVLIIIKNDVSIKVTSVTVTVYKVKQQAQLSVIVVPVVFSLVAIVTVIFGVAYYLQNRSRIIVEVANFDFGKQYSDMEYKTFKDRLKDSIANAFSQPSTSSESQDWSSGHKYGSMT</sequence>
<dbReference type="Proteomes" id="UP000504635">
    <property type="component" value="Unplaced"/>
</dbReference>
<evidence type="ECO:0000313" key="4">
    <source>
        <dbReference type="Proteomes" id="UP000504635"/>
    </source>
</evidence>
<evidence type="ECO:0000313" key="5">
    <source>
        <dbReference type="RefSeq" id="XP_030749282.1"/>
    </source>
</evidence>
<dbReference type="PANTHER" id="PTHR11861:SF8">
    <property type="entry name" value="PKD DOMAIN-CONTAINING PROTEIN"/>
    <property type="match status" value="1"/>
</dbReference>
<keyword evidence="4" id="KW-1185">Reference proteome</keyword>
<protein>
    <submittedName>
        <fullName evidence="5">Uncharacterized protein LOC115877286</fullName>
    </submittedName>
</protein>
<dbReference type="PANTHER" id="PTHR11861">
    <property type="entry name" value="MELANOCYTE PROTEIN PMEL 17-RELATED"/>
    <property type="match status" value="1"/>
</dbReference>
<dbReference type="GO" id="GO:0005886">
    <property type="term" value="C:plasma membrane"/>
    <property type="evidence" value="ECO:0007669"/>
    <property type="project" value="TreeGrafter"/>
</dbReference>
<accession>A0A6J2XDG7</accession>
<reference evidence="5" key="1">
    <citation type="submission" date="2025-08" db="UniProtKB">
        <authorList>
            <consortium name="RefSeq"/>
        </authorList>
    </citation>
    <scope>IDENTIFICATION</scope>
    <source>
        <tissue evidence="5">Gonads</tissue>
    </source>
</reference>
<dbReference type="InterPro" id="IPR045219">
    <property type="entry name" value="PKAT"/>
</dbReference>
<dbReference type="KEGG" id="soy:115877286"/>
<name>A0A6J2XDG7_SITOR</name>
<feature type="compositionally biased region" description="Low complexity" evidence="1">
    <location>
        <begin position="216"/>
        <end position="248"/>
    </location>
</feature>
<feature type="chain" id="PRO_5027000110" evidence="3">
    <location>
        <begin position="20"/>
        <end position="514"/>
    </location>
</feature>
<dbReference type="RefSeq" id="XP_030749282.1">
    <property type="nucleotide sequence ID" value="XM_030893422.1"/>
</dbReference>
<dbReference type="AlphaFoldDB" id="A0A6J2XDG7"/>
<evidence type="ECO:0000256" key="3">
    <source>
        <dbReference type="SAM" id="SignalP"/>
    </source>
</evidence>
<evidence type="ECO:0000256" key="1">
    <source>
        <dbReference type="SAM" id="MobiDB-lite"/>
    </source>
</evidence>
<feature type="region of interest" description="Disordered" evidence="1">
    <location>
        <begin position="492"/>
        <end position="514"/>
    </location>
</feature>
<feature type="compositionally biased region" description="Polar residues" evidence="1">
    <location>
        <begin position="492"/>
        <end position="505"/>
    </location>
</feature>
<dbReference type="GeneID" id="115877286"/>
<feature type="signal peptide" evidence="3">
    <location>
        <begin position="1"/>
        <end position="19"/>
    </location>
</feature>
<gene>
    <name evidence="5" type="primary">LOC115877286</name>
</gene>
<dbReference type="OrthoDB" id="6381995at2759"/>
<dbReference type="InParanoid" id="A0A6J2XDG7"/>
<proteinExistence type="predicted"/>
<feature type="region of interest" description="Disordered" evidence="1">
    <location>
        <begin position="211"/>
        <end position="249"/>
    </location>
</feature>
<keyword evidence="2" id="KW-0812">Transmembrane</keyword>
<evidence type="ECO:0000256" key="2">
    <source>
        <dbReference type="SAM" id="Phobius"/>
    </source>
</evidence>
<feature type="transmembrane region" description="Helical" evidence="2">
    <location>
        <begin position="431"/>
        <end position="453"/>
    </location>
</feature>
<keyword evidence="2" id="KW-1133">Transmembrane helix</keyword>
<keyword evidence="2" id="KW-0472">Membrane</keyword>